<evidence type="ECO:0000256" key="5">
    <source>
        <dbReference type="ARBA" id="ARBA00022679"/>
    </source>
</evidence>
<comment type="catalytic activity">
    <reaction evidence="1">
        <text>[E2 ubiquitin-conjugating enzyme]-S-ubiquitinyl-L-cysteine + [acceptor protein]-L-lysine = [E2 ubiquitin-conjugating enzyme]-L-cysteine + [acceptor protein]-N(6)-ubiquitinyl-L-lysine.</text>
        <dbReference type="EC" id="2.3.2.31"/>
    </reaction>
</comment>
<keyword evidence="13 17" id="KW-0472">Membrane</keyword>
<dbReference type="Pfam" id="PF01485">
    <property type="entry name" value="IBR"/>
    <property type="match status" value="1"/>
</dbReference>
<name>A0A7R9PIA0_TIMGE</name>
<evidence type="ECO:0000256" key="10">
    <source>
        <dbReference type="ARBA" id="ARBA00022786"/>
    </source>
</evidence>
<keyword evidence="7" id="KW-0479">Metal-binding</keyword>
<keyword evidence="9 15" id="KW-0863">Zinc-finger</keyword>
<evidence type="ECO:0000256" key="15">
    <source>
        <dbReference type="PROSITE-ProRule" id="PRU00175"/>
    </source>
</evidence>
<protein>
    <recommendedName>
        <fullName evidence="4">RBR-type E3 ubiquitin transferase</fullName>
        <ecNumber evidence="4">2.3.2.31</ecNumber>
    </recommendedName>
</protein>
<evidence type="ECO:0000256" key="14">
    <source>
        <dbReference type="ARBA" id="ARBA00061087"/>
    </source>
</evidence>
<feature type="domain" description="RING-type" evidence="19">
    <location>
        <begin position="107"/>
        <end position="324"/>
    </location>
</feature>
<dbReference type="Gene3D" id="1.20.120.1750">
    <property type="match status" value="1"/>
</dbReference>
<dbReference type="InterPro" id="IPR044066">
    <property type="entry name" value="TRIAD_supradom"/>
</dbReference>
<evidence type="ECO:0000256" key="7">
    <source>
        <dbReference type="ARBA" id="ARBA00022723"/>
    </source>
</evidence>
<evidence type="ECO:0000256" key="13">
    <source>
        <dbReference type="ARBA" id="ARBA00023136"/>
    </source>
</evidence>
<evidence type="ECO:0000256" key="3">
    <source>
        <dbReference type="ARBA" id="ARBA00004906"/>
    </source>
</evidence>
<dbReference type="Gene3D" id="2.20.25.20">
    <property type="match status" value="1"/>
</dbReference>
<dbReference type="GO" id="GO:0008270">
    <property type="term" value="F:zinc ion binding"/>
    <property type="evidence" value="ECO:0007669"/>
    <property type="project" value="UniProtKB-KW"/>
</dbReference>
<dbReference type="InterPro" id="IPR002867">
    <property type="entry name" value="IBR_dom"/>
</dbReference>
<dbReference type="FunFam" id="3.30.40.10:FF:000052">
    <property type="entry name" value="RBR-type E3 ubiquitin transferase"/>
    <property type="match status" value="1"/>
</dbReference>
<proteinExistence type="inferred from homology"/>
<keyword evidence="11" id="KW-0862">Zinc</keyword>
<dbReference type="PROSITE" id="PS50089">
    <property type="entry name" value="ZF_RING_2"/>
    <property type="match status" value="1"/>
</dbReference>
<dbReference type="InterPro" id="IPR031127">
    <property type="entry name" value="E3_UB_ligase_RBR"/>
</dbReference>
<organism evidence="20">
    <name type="scientific">Timema genevievae</name>
    <name type="common">Walking stick</name>
    <dbReference type="NCBI Taxonomy" id="629358"/>
    <lineage>
        <taxon>Eukaryota</taxon>
        <taxon>Metazoa</taxon>
        <taxon>Ecdysozoa</taxon>
        <taxon>Arthropoda</taxon>
        <taxon>Hexapoda</taxon>
        <taxon>Insecta</taxon>
        <taxon>Pterygota</taxon>
        <taxon>Neoptera</taxon>
        <taxon>Polyneoptera</taxon>
        <taxon>Phasmatodea</taxon>
        <taxon>Timematodea</taxon>
        <taxon>Timematoidea</taxon>
        <taxon>Timematidae</taxon>
        <taxon>Timema</taxon>
    </lineage>
</organism>
<dbReference type="PANTHER" id="PTHR11685">
    <property type="entry name" value="RBR FAMILY RING FINGER AND IBR DOMAIN-CONTAINING"/>
    <property type="match status" value="1"/>
</dbReference>
<feature type="region of interest" description="Disordered" evidence="16">
    <location>
        <begin position="38"/>
        <end position="99"/>
    </location>
</feature>
<gene>
    <name evidence="20" type="ORF">TGEB3V08_LOCUS1793</name>
</gene>
<keyword evidence="6 17" id="KW-0812">Transmembrane</keyword>
<keyword evidence="12 17" id="KW-1133">Transmembrane helix</keyword>
<accession>A0A7R9PIA0</accession>
<feature type="region of interest" description="Disordered" evidence="16">
    <location>
        <begin position="1"/>
        <end position="20"/>
    </location>
</feature>
<keyword evidence="5" id="KW-0808">Transferase</keyword>
<dbReference type="Pfam" id="PF22191">
    <property type="entry name" value="IBR_1"/>
    <property type="match status" value="1"/>
</dbReference>
<dbReference type="SMART" id="SM00647">
    <property type="entry name" value="IBR"/>
    <property type="match status" value="2"/>
</dbReference>
<comment type="similarity">
    <text evidence="14">Belongs to the RBR family. RNF19 subfamily.</text>
</comment>
<feature type="transmembrane region" description="Helical" evidence="17">
    <location>
        <begin position="334"/>
        <end position="367"/>
    </location>
</feature>
<evidence type="ECO:0000313" key="20">
    <source>
        <dbReference type="EMBL" id="CAD7587618.1"/>
    </source>
</evidence>
<feature type="compositionally biased region" description="Polar residues" evidence="16">
    <location>
        <begin position="45"/>
        <end position="63"/>
    </location>
</feature>
<dbReference type="SUPFAM" id="SSF57850">
    <property type="entry name" value="RING/U-box"/>
    <property type="match status" value="3"/>
</dbReference>
<dbReference type="FunFam" id="2.20.25.20:FF:000004">
    <property type="entry name" value="RBR-type E3 ubiquitin transferase"/>
    <property type="match status" value="1"/>
</dbReference>
<reference evidence="20" key="1">
    <citation type="submission" date="2020-11" db="EMBL/GenBank/DDBJ databases">
        <authorList>
            <person name="Tran Van P."/>
        </authorList>
    </citation>
    <scope>NUCLEOTIDE SEQUENCE</scope>
</reference>
<evidence type="ECO:0000259" key="18">
    <source>
        <dbReference type="PROSITE" id="PS50089"/>
    </source>
</evidence>
<dbReference type="FunFam" id="1.20.120.1750:FF:000001">
    <property type="entry name" value="RBR-type E3 ubiquitin transferase"/>
    <property type="match status" value="1"/>
</dbReference>
<evidence type="ECO:0000256" key="6">
    <source>
        <dbReference type="ARBA" id="ARBA00022692"/>
    </source>
</evidence>
<evidence type="ECO:0000256" key="12">
    <source>
        <dbReference type="ARBA" id="ARBA00022989"/>
    </source>
</evidence>
<evidence type="ECO:0000256" key="11">
    <source>
        <dbReference type="ARBA" id="ARBA00022833"/>
    </source>
</evidence>
<evidence type="ECO:0000256" key="4">
    <source>
        <dbReference type="ARBA" id="ARBA00012251"/>
    </source>
</evidence>
<evidence type="ECO:0000256" key="2">
    <source>
        <dbReference type="ARBA" id="ARBA00004141"/>
    </source>
</evidence>
<dbReference type="GO" id="GO:0061630">
    <property type="term" value="F:ubiquitin protein ligase activity"/>
    <property type="evidence" value="ECO:0007669"/>
    <property type="project" value="UniProtKB-EC"/>
</dbReference>
<dbReference type="EMBL" id="OE839536">
    <property type="protein sequence ID" value="CAD7587618.1"/>
    <property type="molecule type" value="Genomic_DNA"/>
</dbReference>
<evidence type="ECO:0000256" key="8">
    <source>
        <dbReference type="ARBA" id="ARBA00022737"/>
    </source>
</evidence>
<dbReference type="GO" id="GO:0016020">
    <property type="term" value="C:membrane"/>
    <property type="evidence" value="ECO:0007669"/>
    <property type="project" value="UniProtKB-SubCell"/>
</dbReference>
<dbReference type="CDD" id="cd20338">
    <property type="entry name" value="BRcat_RBR_RNF19"/>
    <property type="match status" value="1"/>
</dbReference>
<comment type="subcellular location">
    <subcellularLocation>
        <location evidence="2">Membrane</location>
        <topology evidence="2">Multi-pass membrane protein</topology>
    </subcellularLocation>
</comment>
<dbReference type="Gene3D" id="3.30.40.10">
    <property type="entry name" value="Zinc/RING finger domain, C3HC4 (zinc finger)"/>
    <property type="match status" value="1"/>
</dbReference>
<dbReference type="InterPro" id="IPR001841">
    <property type="entry name" value="Znf_RING"/>
</dbReference>
<dbReference type="AlphaFoldDB" id="A0A7R9PIA0"/>
<comment type="pathway">
    <text evidence="3">Protein modification; protein ubiquitination.</text>
</comment>
<evidence type="ECO:0000256" key="1">
    <source>
        <dbReference type="ARBA" id="ARBA00001798"/>
    </source>
</evidence>
<keyword evidence="10" id="KW-0833">Ubl conjugation pathway</keyword>
<dbReference type="EC" id="2.3.2.31" evidence="4"/>
<evidence type="ECO:0000256" key="16">
    <source>
        <dbReference type="SAM" id="MobiDB-lite"/>
    </source>
</evidence>
<sequence length="443" mass="48875">MRKSHDGDTYSTCSSSQRKRGLARFSLRRLLYSSPLVARRISRGANKNNPKNTGVTDSKTSGPSRDVEKGEATQPSGETPGGTPPLDELPRAPSKASVFAGKSGEEGLSECPLCLNELPLECFPELCTCSHRSCYDCFQQYLRMEISESRVGIACPECSEPMHPNDIRMILNDKTQYEKYEDFMVRRVLAVDPDTRWCPAPDCSFAVIAAGCASCPKIKCERPGCDAYFCYHCKAEWHPNQTCDAARAQRSPNVRSSSISFSQDSQHRDDIKPCPRCQVLIVKMDDGSCNHMTCAVCGAEFCWLCMKEISDLHYLSPSGCTFWGKKPWSRKKKILWQLGTLVGAPVGIGLVAGIAVPAMIIGIPVWVGRKLYSRYELANKHKRNLAIAGGVTASVPVPPPLPHPLPEEFSPAMKYANVCVCIHFMNNAASRIPHFNFTGSHSS</sequence>
<dbReference type="CDD" id="cd20355">
    <property type="entry name" value="Rcat_RBR_RNF19"/>
    <property type="match status" value="1"/>
</dbReference>
<feature type="domain" description="RING-type" evidence="18">
    <location>
        <begin position="111"/>
        <end position="159"/>
    </location>
</feature>
<evidence type="ECO:0000259" key="19">
    <source>
        <dbReference type="PROSITE" id="PS51873"/>
    </source>
</evidence>
<dbReference type="GO" id="GO:0016567">
    <property type="term" value="P:protein ubiquitination"/>
    <property type="evidence" value="ECO:0007669"/>
    <property type="project" value="InterPro"/>
</dbReference>
<dbReference type="InterPro" id="IPR013083">
    <property type="entry name" value="Znf_RING/FYVE/PHD"/>
</dbReference>
<evidence type="ECO:0000256" key="9">
    <source>
        <dbReference type="ARBA" id="ARBA00022771"/>
    </source>
</evidence>
<evidence type="ECO:0000256" key="17">
    <source>
        <dbReference type="SAM" id="Phobius"/>
    </source>
</evidence>
<dbReference type="PROSITE" id="PS51873">
    <property type="entry name" value="TRIAD"/>
    <property type="match status" value="1"/>
</dbReference>
<keyword evidence="8" id="KW-0677">Repeat</keyword>